<comment type="caution">
    <text evidence="8">The sequence shown here is derived from an EMBL/GenBank/DDBJ whole genome shotgun (WGS) entry which is preliminary data.</text>
</comment>
<evidence type="ECO:0000313" key="8">
    <source>
        <dbReference type="EMBL" id="KAK6984797.1"/>
    </source>
</evidence>
<proteinExistence type="predicted"/>
<evidence type="ECO:0000256" key="1">
    <source>
        <dbReference type="ARBA" id="ARBA00023015"/>
    </source>
</evidence>
<dbReference type="GO" id="GO:0090575">
    <property type="term" value="C:RNA polymerase II transcription regulator complex"/>
    <property type="evidence" value="ECO:0007669"/>
    <property type="project" value="TreeGrafter"/>
</dbReference>
<dbReference type="Gene3D" id="4.10.280.10">
    <property type="entry name" value="Helix-loop-helix DNA-binding domain"/>
    <property type="match status" value="1"/>
</dbReference>
<dbReference type="Pfam" id="PF00010">
    <property type="entry name" value="HLH"/>
    <property type="match status" value="1"/>
</dbReference>
<keyword evidence="5" id="KW-0539">Nucleus</keyword>
<dbReference type="PROSITE" id="PS50888">
    <property type="entry name" value="BHLH"/>
    <property type="match status" value="1"/>
</dbReference>
<keyword evidence="1" id="KW-0805">Transcription regulation</keyword>
<evidence type="ECO:0000256" key="5">
    <source>
        <dbReference type="ARBA" id="ARBA00023242"/>
    </source>
</evidence>
<keyword evidence="2" id="KW-0238">DNA-binding</keyword>
<dbReference type="CDD" id="cd00083">
    <property type="entry name" value="bHLH_SF"/>
    <property type="match status" value="1"/>
</dbReference>
<dbReference type="Proteomes" id="UP001362999">
    <property type="component" value="Unassembled WGS sequence"/>
</dbReference>
<evidence type="ECO:0000259" key="7">
    <source>
        <dbReference type="PROSITE" id="PS50888"/>
    </source>
</evidence>
<keyword evidence="9" id="KW-1185">Reference proteome</keyword>
<name>A0AAV9ZKR3_9AGAR</name>
<dbReference type="AlphaFoldDB" id="A0AAV9ZKR3"/>
<reference evidence="8 9" key="1">
    <citation type="journal article" date="2024" name="J Genomics">
        <title>Draft genome sequencing and assembly of Favolaschia claudopus CIRM-BRFM 2984 isolated from oak limbs.</title>
        <authorList>
            <person name="Navarro D."/>
            <person name="Drula E."/>
            <person name="Chaduli D."/>
            <person name="Cazenave R."/>
            <person name="Ahrendt S."/>
            <person name="Wang J."/>
            <person name="Lipzen A."/>
            <person name="Daum C."/>
            <person name="Barry K."/>
            <person name="Grigoriev I.V."/>
            <person name="Favel A."/>
            <person name="Rosso M.N."/>
            <person name="Martin F."/>
        </authorList>
    </citation>
    <scope>NUCLEOTIDE SEQUENCE [LARGE SCALE GENOMIC DNA]</scope>
    <source>
        <strain evidence="8 9">CIRM-BRFM 2984</strain>
    </source>
</reference>
<dbReference type="PANTHER" id="PTHR10328:SF3">
    <property type="entry name" value="PROTEIN MAX"/>
    <property type="match status" value="1"/>
</dbReference>
<protein>
    <submittedName>
        <fullName evidence="8">Macrophage erythroblast attacher</fullName>
    </submittedName>
</protein>
<evidence type="ECO:0000256" key="6">
    <source>
        <dbReference type="SAM" id="MobiDB-lite"/>
    </source>
</evidence>
<feature type="domain" description="BHLH" evidence="7">
    <location>
        <begin position="66"/>
        <end position="118"/>
    </location>
</feature>
<evidence type="ECO:0000256" key="4">
    <source>
        <dbReference type="ARBA" id="ARBA00023163"/>
    </source>
</evidence>
<evidence type="ECO:0000256" key="3">
    <source>
        <dbReference type="ARBA" id="ARBA00023159"/>
    </source>
</evidence>
<evidence type="ECO:0000313" key="9">
    <source>
        <dbReference type="Proteomes" id="UP001362999"/>
    </source>
</evidence>
<dbReference type="EMBL" id="JAWWNJ010000134">
    <property type="protein sequence ID" value="KAK6984797.1"/>
    <property type="molecule type" value="Genomic_DNA"/>
</dbReference>
<dbReference type="InterPro" id="IPR011598">
    <property type="entry name" value="bHLH_dom"/>
</dbReference>
<feature type="compositionally biased region" description="Low complexity" evidence="6">
    <location>
        <begin position="1"/>
        <end position="13"/>
    </location>
</feature>
<dbReference type="GO" id="GO:0003700">
    <property type="term" value="F:DNA-binding transcription factor activity"/>
    <property type="evidence" value="ECO:0007669"/>
    <property type="project" value="TreeGrafter"/>
</dbReference>
<keyword evidence="4" id="KW-0804">Transcription</keyword>
<accession>A0AAV9ZKR3</accession>
<gene>
    <name evidence="8" type="ORF">R3P38DRAFT_3374902</name>
</gene>
<dbReference type="InterPro" id="IPR036638">
    <property type="entry name" value="HLH_DNA-bd_sf"/>
</dbReference>
<keyword evidence="3" id="KW-0010">Activator</keyword>
<dbReference type="PANTHER" id="PTHR10328">
    <property type="entry name" value="PROTEIN MAX MYC-ASSOCIATED FACTOR X"/>
    <property type="match status" value="1"/>
</dbReference>
<feature type="region of interest" description="Disordered" evidence="6">
    <location>
        <begin position="1"/>
        <end position="29"/>
    </location>
</feature>
<dbReference type="SUPFAM" id="SSF47459">
    <property type="entry name" value="HLH, helix-loop-helix DNA-binding domain"/>
    <property type="match status" value="1"/>
</dbReference>
<dbReference type="GO" id="GO:0045944">
    <property type="term" value="P:positive regulation of transcription by RNA polymerase II"/>
    <property type="evidence" value="ECO:0007669"/>
    <property type="project" value="TreeGrafter"/>
</dbReference>
<evidence type="ECO:0000256" key="2">
    <source>
        <dbReference type="ARBA" id="ARBA00023125"/>
    </source>
</evidence>
<organism evidence="8 9">
    <name type="scientific">Favolaschia claudopus</name>
    <dbReference type="NCBI Taxonomy" id="2862362"/>
    <lineage>
        <taxon>Eukaryota</taxon>
        <taxon>Fungi</taxon>
        <taxon>Dikarya</taxon>
        <taxon>Basidiomycota</taxon>
        <taxon>Agaricomycotina</taxon>
        <taxon>Agaricomycetes</taxon>
        <taxon>Agaricomycetidae</taxon>
        <taxon>Agaricales</taxon>
        <taxon>Marasmiineae</taxon>
        <taxon>Mycenaceae</taxon>
        <taxon>Favolaschia</taxon>
    </lineage>
</organism>
<dbReference type="GO" id="GO:0046983">
    <property type="term" value="F:protein dimerization activity"/>
    <property type="evidence" value="ECO:0007669"/>
    <property type="project" value="InterPro"/>
</dbReference>
<dbReference type="GO" id="GO:0003677">
    <property type="term" value="F:DNA binding"/>
    <property type="evidence" value="ECO:0007669"/>
    <property type="project" value="UniProtKB-KW"/>
</dbReference>
<dbReference type="SMART" id="SM00353">
    <property type="entry name" value="HLH"/>
    <property type="match status" value="1"/>
</dbReference>
<sequence length="320" mass="35216">MSSPGCSPSSLSPVNSARPSFTHPFSPLSSPESEILVGHFGRRISADAAFYVSPVDDEKQQAESAARRASHNLVERQRRDKLNARILDLAAMLPNLAGVRRPSRLAITRSSIAYIQSARRHRIVAAQQLHSLHTEAEALRREVNEWRRRAGVASVLEPRRTEAFMIVASGSEVELLDDMVEPYEEEDAEEAYAQSIAPAIYRRPSYPPLPRHTALPSPFAYSVSSPSSSSSSDYLSPYTTPPSSAEFYAPAAPATLHHMSKLDLEHEYVSPVDPVIVSPTPAHPYDAQNSFILKTEEEAASWAMYGGTPPPAYPEDGSHW</sequence>